<feature type="coiled-coil region" evidence="1">
    <location>
        <begin position="26"/>
        <end position="64"/>
    </location>
</feature>
<evidence type="ECO:0000256" key="1">
    <source>
        <dbReference type="SAM" id="Coils"/>
    </source>
</evidence>
<dbReference type="GeneID" id="24920675"/>
<dbReference type="Proteomes" id="UP000008312">
    <property type="component" value="Unassembled WGS sequence"/>
</dbReference>
<evidence type="ECO:0000256" key="2">
    <source>
        <dbReference type="SAM" id="Phobius"/>
    </source>
</evidence>
<proteinExistence type="predicted"/>
<accession>D8M650</accession>
<keyword evidence="4" id="KW-1185">Reference proteome</keyword>
<evidence type="ECO:0000313" key="4">
    <source>
        <dbReference type="Proteomes" id="UP000008312"/>
    </source>
</evidence>
<dbReference type="RefSeq" id="XP_012897807.1">
    <property type="nucleotide sequence ID" value="XM_013042353.1"/>
</dbReference>
<organism evidence="3">
    <name type="scientific">Blastocystis hominis</name>
    <dbReference type="NCBI Taxonomy" id="12968"/>
    <lineage>
        <taxon>Eukaryota</taxon>
        <taxon>Sar</taxon>
        <taxon>Stramenopiles</taxon>
        <taxon>Bigyra</taxon>
        <taxon>Opalozoa</taxon>
        <taxon>Opalinata</taxon>
        <taxon>Blastocystidae</taxon>
        <taxon>Blastocystis</taxon>
    </lineage>
</organism>
<dbReference type="InParanoid" id="D8M650"/>
<feature type="transmembrane region" description="Helical" evidence="2">
    <location>
        <begin position="115"/>
        <end position="137"/>
    </location>
</feature>
<sequence length="172" mass="19355">MRIVSDPALEAVNQRIRDDWVRACALWTAEKEIREWRERLRETVAQLQAALRELDDALKVVRSSYSRAMGLCVESVEKELENGMVKDCGNGSCTLTNAMLKDFSGFSCSMMTGNFFTISVLLTAGTVFGVLFVLSFFSFSHKVSYQSLEKEMETRAKMIVALSADLMKKKAD</sequence>
<dbReference type="AlphaFoldDB" id="D8M650"/>
<keyword evidence="1" id="KW-0175">Coiled coil</keyword>
<keyword evidence="2" id="KW-0812">Transmembrane</keyword>
<gene>
    <name evidence="3" type="ORF">GSBLH_T00003586001</name>
</gene>
<keyword evidence="2" id="KW-0472">Membrane</keyword>
<evidence type="ECO:0000313" key="3">
    <source>
        <dbReference type="EMBL" id="CBK23759.2"/>
    </source>
</evidence>
<reference evidence="3" key="1">
    <citation type="submission" date="2010-02" db="EMBL/GenBank/DDBJ databases">
        <title>Sequencing and annotation of the Blastocystis hominis genome.</title>
        <authorList>
            <person name="Wincker P."/>
        </authorList>
    </citation>
    <scope>NUCLEOTIDE SEQUENCE</scope>
    <source>
        <strain evidence="3">Singapore isolate B</strain>
    </source>
</reference>
<protein>
    <submittedName>
        <fullName evidence="3">Uncharacterized protein</fullName>
    </submittedName>
</protein>
<dbReference type="EMBL" id="FN668661">
    <property type="protein sequence ID" value="CBK23759.2"/>
    <property type="molecule type" value="Genomic_DNA"/>
</dbReference>
<name>D8M650_BLAHO</name>
<keyword evidence="2" id="KW-1133">Transmembrane helix</keyword>